<dbReference type="PROSITE" id="PS50994">
    <property type="entry name" value="INTEGRASE"/>
    <property type="match status" value="1"/>
</dbReference>
<dbReference type="AlphaFoldDB" id="A0A371GUM4"/>
<dbReference type="InterPro" id="IPR036397">
    <property type="entry name" value="RNaseH_sf"/>
</dbReference>
<evidence type="ECO:0000313" key="2">
    <source>
        <dbReference type="EMBL" id="RDX94245.1"/>
    </source>
</evidence>
<sequence>MKCPNSQFYFVKFLTCGVLISWGHSPSPIETLIFSLSLTMCRDGWKLKPQRLSMPKFPKVWCVKTLINDQGSHFYNRTMSTLLEKYGVVHRVATAYHPQTNNQAE</sequence>
<feature type="non-terminal residue" evidence="2">
    <location>
        <position position="1"/>
    </location>
</feature>
<proteinExistence type="predicted"/>
<keyword evidence="3" id="KW-1185">Reference proteome</keyword>
<feature type="domain" description="Integrase catalytic" evidence="1">
    <location>
        <begin position="64"/>
        <end position="105"/>
    </location>
</feature>
<dbReference type="Proteomes" id="UP000257109">
    <property type="component" value="Unassembled WGS sequence"/>
</dbReference>
<gene>
    <name evidence="2" type="ORF">CR513_23398</name>
</gene>
<comment type="caution">
    <text evidence="2">The sequence shown here is derived from an EMBL/GenBank/DDBJ whole genome shotgun (WGS) entry which is preliminary data.</text>
</comment>
<dbReference type="SUPFAM" id="SSF53098">
    <property type="entry name" value="Ribonuclease H-like"/>
    <property type="match status" value="1"/>
</dbReference>
<dbReference type="GO" id="GO:0003676">
    <property type="term" value="F:nucleic acid binding"/>
    <property type="evidence" value="ECO:0007669"/>
    <property type="project" value="InterPro"/>
</dbReference>
<dbReference type="EMBL" id="QJKJ01004418">
    <property type="protein sequence ID" value="RDX94245.1"/>
    <property type="molecule type" value="Genomic_DNA"/>
</dbReference>
<name>A0A371GUM4_MUCPR</name>
<dbReference type="GO" id="GO:0015074">
    <property type="term" value="P:DNA integration"/>
    <property type="evidence" value="ECO:0007669"/>
    <property type="project" value="InterPro"/>
</dbReference>
<dbReference type="InterPro" id="IPR012337">
    <property type="entry name" value="RNaseH-like_sf"/>
</dbReference>
<dbReference type="Gene3D" id="3.30.420.10">
    <property type="entry name" value="Ribonuclease H-like superfamily/Ribonuclease H"/>
    <property type="match status" value="1"/>
</dbReference>
<dbReference type="InterPro" id="IPR001584">
    <property type="entry name" value="Integrase_cat-core"/>
</dbReference>
<evidence type="ECO:0000259" key="1">
    <source>
        <dbReference type="PROSITE" id="PS50994"/>
    </source>
</evidence>
<feature type="non-terminal residue" evidence="2">
    <location>
        <position position="105"/>
    </location>
</feature>
<evidence type="ECO:0000313" key="3">
    <source>
        <dbReference type="Proteomes" id="UP000257109"/>
    </source>
</evidence>
<reference evidence="2" key="1">
    <citation type="submission" date="2018-05" db="EMBL/GenBank/DDBJ databases">
        <title>Draft genome of Mucuna pruriens seed.</title>
        <authorList>
            <person name="Nnadi N.E."/>
            <person name="Vos R."/>
            <person name="Hasami M.H."/>
            <person name="Devisetty U.K."/>
            <person name="Aguiy J.C."/>
        </authorList>
    </citation>
    <scope>NUCLEOTIDE SEQUENCE [LARGE SCALE GENOMIC DNA]</scope>
    <source>
        <strain evidence="2">JCA_2017</strain>
    </source>
</reference>
<organism evidence="2 3">
    <name type="scientific">Mucuna pruriens</name>
    <name type="common">Velvet bean</name>
    <name type="synonym">Dolichos pruriens</name>
    <dbReference type="NCBI Taxonomy" id="157652"/>
    <lineage>
        <taxon>Eukaryota</taxon>
        <taxon>Viridiplantae</taxon>
        <taxon>Streptophyta</taxon>
        <taxon>Embryophyta</taxon>
        <taxon>Tracheophyta</taxon>
        <taxon>Spermatophyta</taxon>
        <taxon>Magnoliopsida</taxon>
        <taxon>eudicotyledons</taxon>
        <taxon>Gunneridae</taxon>
        <taxon>Pentapetalae</taxon>
        <taxon>rosids</taxon>
        <taxon>fabids</taxon>
        <taxon>Fabales</taxon>
        <taxon>Fabaceae</taxon>
        <taxon>Papilionoideae</taxon>
        <taxon>50 kb inversion clade</taxon>
        <taxon>NPAAA clade</taxon>
        <taxon>indigoferoid/millettioid clade</taxon>
        <taxon>Phaseoleae</taxon>
        <taxon>Mucuna</taxon>
    </lineage>
</organism>
<accession>A0A371GUM4</accession>
<protein>
    <recommendedName>
        <fullName evidence="1">Integrase catalytic domain-containing protein</fullName>
    </recommendedName>
</protein>